<organism evidence="1">
    <name type="scientific">Oryza glumipatula</name>
    <dbReference type="NCBI Taxonomy" id="40148"/>
    <lineage>
        <taxon>Eukaryota</taxon>
        <taxon>Viridiplantae</taxon>
        <taxon>Streptophyta</taxon>
        <taxon>Embryophyta</taxon>
        <taxon>Tracheophyta</taxon>
        <taxon>Spermatophyta</taxon>
        <taxon>Magnoliopsida</taxon>
        <taxon>Liliopsida</taxon>
        <taxon>Poales</taxon>
        <taxon>Poaceae</taxon>
        <taxon>BOP clade</taxon>
        <taxon>Oryzoideae</taxon>
        <taxon>Oryzeae</taxon>
        <taxon>Oryzinae</taxon>
        <taxon>Oryza</taxon>
    </lineage>
</organism>
<name>A0A0D9ZG91_9ORYZ</name>
<accession>A0A0D9ZG91</accession>
<dbReference type="HOGENOM" id="CLU_1973980_0_0_1"/>
<protein>
    <submittedName>
        <fullName evidence="1">Uncharacterized protein</fullName>
    </submittedName>
</protein>
<evidence type="ECO:0000313" key="2">
    <source>
        <dbReference type="Proteomes" id="UP000026961"/>
    </source>
</evidence>
<dbReference type="AlphaFoldDB" id="A0A0D9ZG91"/>
<dbReference type="Proteomes" id="UP000026961">
    <property type="component" value="Chromosome 4"/>
</dbReference>
<reference evidence="1" key="1">
    <citation type="submission" date="2015-04" db="UniProtKB">
        <authorList>
            <consortium name="EnsemblPlants"/>
        </authorList>
    </citation>
    <scope>IDENTIFICATION</scope>
</reference>
<reference evidence="1" key="2">
    <citation type="submission" date="2018-05" db="EMBL/GenBank/DDBJ databases">
        <title>OgluRS3 (Oryza glumaepatula Reference Sequence Version 3).</title>
        <authorList>
            <person name="Zhang J."/>
            <person name="Kudrna D."/>
            <person name="Lee S."/>
            <person name="Talag J."/>
            <person name="Welchert J."/>
            <person name="Wing R.A."/>
        </authorList>
    </citation>
    <scope>NUCLEOTIDE SEQUENCE [LARGE SCALE GENOMIC DNA]</scope>
</reference>
<dbReference type="EnsemblPlants" id="OGLUM04G00110.1">
    <property type="protein sequence ID" value="OGLUM04G00110.1"/>
    <property type="gene ID" value="OGLUM04G00110"/>
</dbReference>
<evidence type="ECO:0000313" key="1">
    <source>
        <dbReference type="EnsemblPlants" id="OGLUM04G00110.1"/>
    </source>
</evidence>
<sequence>MTQHPLPPLGADSVVKCAGSPSSPIGVIYNFEIPVTPTPSSPYFTHRRKPGSAEKLIETYRSSLIHRWFATVYITPLLGASFVINFIAEPVPDCQSSSSVSLTGSGRELREIRIACTKFTEITAVRF</sequence>
<proteinExistence type="predicted"/>
<keyword evidence="2" id="KW-1185">Reference proteome</keyword>
<dbReference type="Gramene" id="OGLUM04G00110.1">
    <property type="protein sequence ID" value="OGLUM04G00110.1"/>
    <property type="gene ID" value="OGLUM04G00110"/>
</dbReference>